<dbReference type="RefSeq" id="WP_091566238.1">
    <property type="nucleotide sequence ID" value="NZ_FMZA01000002.1"/>
</dbReference>
<gene>
    <name evidence="1" type="ORF">SAMN04488112_102193</name>
</gene>
<sequence length="109" mass="13304">MTIRGYERTQGTRPKTVKIEMWLRVENNNKYVRGKKKVRESIEQFLRCEYNLRQAHSKSWEYEFDVTYTTVEELEKTVDDIINTMSFEADLRNCFIEFDMRCDELDLTW</sequence>
<dbReference type="Proteomes" id="UP000199387">
    <property type="component" value="Unassembled WGS sequence"/>
</dbReference>
<dbReference type="OrthoDB" id="9797501at2"/>
<accession>A0A1G6IE06</accession>
<name>A0A1G6IE06_9BACL</name>
<protein>
    <submittedName>
        <fullName evidence="1">Uncharacterized protein</fullName>
    </submittedName>
</protein>
<reference evidence="1 2" key="1">
    <citation type="submission" date="2016-10" db="EMBL/GenBank/DDBJ databases">
        <authorList>
            <person name="de Groot N.N."/>
        </authorList>
    </citation>
    <scope>NUCLEOTIDE SEQUENCE [LARGE SCALE GENOMIC DNA]</scope>
    <source>
        <strain evidence="1 2">DSM 45514</strain>
    </source>
</reference>
<evidence type="ECO:0000313" key="1">
    <source>
        <dbReference type="EMBL" id="SDC04759.1"/>
    </source>
</evidence>
<dbReference type="AlphaFoldDB" id="A0A1G6IE06"/>
<proteinExistence type="predicted"/>
<evidence type="ECO:0000313" key="2">
    <source>
        <dbReference type="Proteomes" id="UP000199387"/>
    </source>
</evidence>
<dbReference type="EMBL" id="FMZA01000002">
    <property type="protein sequence ID" value="SDC04759.1"/>
    <property type="molecule type" value="Genomic_DNA"/>
</dbReference>
<keyword evidence="2" id="KW-1185">Reference proteome</keyword>
<organism evidence="1 2">
    <name type="scientific">Melghirimyces thermohalophilus</name>
    <dbReference type="NCBI Taxonomy" id="1236220"/>
    <lineage>
        <taxon>Bacteria</taxon>
        <taxon>Bacillati</taxon>
        <taxon>Bacillota</taxon>
        <taxon>Bacilli</taxon>
        <taxon>Bacillales</taxon>
        <taxon>Thermoactinomycetaceae</taxon>
        <taxon>Melghirimyces</taxon>
    </lineage>
</organism>